<evidence type="ECO:0000313" key="2">
    <source>
        <dbReference type="EMBL" id="KAF1994988.1"/>
    </source>
</evidence>
<dbReference type="InterPro" id="IPR052729">
    <property type="entry name" value="Acyl/Acetyltrans_Enzymes"/>
</dbReference>
<name>A0A6A5W1X5_9PLEO</name>
<dbReference type="InterPro" id="IPR000182">
    <property type="entry name" value="GNAT_dom"/>
</dbReference>
<dbReference type="Proteomes" id="UP000799779">
    <property type="component" value="Unassembled WGS sequence"/>
</dbReference>
<dbReference type="OrthoDB" id="5771378at2759"/>
<keyword evidence="3" id="KW-1185">Reference proteome</keyword>
<reference evidence="2" key="1">
    <citation type="journal article" date="2020" name="Stud. Mycol.">
        <title>101 Dothideomycetes genomes: a test case for predicting lifestyles and emergence of pathogens.</title>
        <authorList>
            <person name="Haridas S."/>
            <person name="Albert R."/>
            <person name="Binder M."/>
            <person name="Bloem J."/>
            <person name="Labutti K."/>
            <person name="Salamov A."/>
            <person name="Andreopoulos B."/>
            <person name="Baker S."/>
            <person name="Barry K."/>
            <person name="Bills G."/>
            <person name="Bluhm B."/>
            <person name="Cannon C."/>
            <person name="Castanera R."/>
            <person name="Culley D."/>
            <person name="Daum C."/>
            <person name="Ezra D."/>
            <person name="Gonzalez J."/>
            <person name="Henrissat B."/>
            <person name="Kuo A."/>
            <person name="Liang C."/>
            <person name="Lipzen A."/>
            <person name="Lutzoni F."/>
            <person name="Magnuson J."/>
            <person name="Mondo S."/>
            <person name="Nolan M."/>
            <person name="Ohm R."/>
            <person name="Pangilinan J."/>
            <person name="Park H.-J."/>
            <person name="Ramirez L."/>
            <person name="Alfaro M."/>
            <person name="Sun H."/>
            <person name="Tritt A."/>
            <person name="Yoshinaga Y."/>
            <person name="Zwiers L.-H."/>
            <person name="Turgeon B."/>
            <person name="Goodwin S."/>
            <person name="Spatafora J."/>
            <person name="Crous P."/>
            <person name="Grigoriev I."/>
        </authorList>
    </citation>
    <scope>NUCLEOTIDE SEQUENCE</scope>
    <source>
        <strain evidence="2">CBS 123094</strain>
    </source>
</reference>
<feature type="domain" description="N-acetyltransferase" evidence="1">
    <location>
        <begin position="6"/>
        <end position="155"/>
    </location>
</feature>
<dbReference type="SUPFAM" id="SSF55729">
    <property type="entry name" value="Acyl-CoA N-acyltransferases (Nat)"/>
    <property type="match status" value="1"/>
</dbReference>
<dbReference type="PANTHER" id="PTHR47237:SF1">
    <property type="entry name" value="SLL0310 PROTEIN"/>
    <property type="match status" value="1"/>
</dbReference>
<accession>A0A6A5W1X5</accession>
<evidence type="ECO:0000259" key="1">
    <source>
        <dbReference type="PROSITE" id="PS51186"/>
    </source>
</evidence>
<organism evidence="2 3">
    <name type="scientific">Amniculicola lignicola CBS 123094</name>
    <dbReference type="NCBI Taxonomy" id="1392246"/>
    <lineage>
        <taxon>Eukaryota</taxon>
        <taxon>Fungi</taxon>
        <taxon>Dikarya</taxon>
        <taxon>Ascomycota</taxon>
        <taxon>Pezizomycotina</taxon>
        <taxon>Dothideomycetes</taxon>
        <taxon>Pleosporomycetidae</taxon>
        <taxon>Pleosporales</taxon>
        <taxon>Amniculicolaceae</taxon>
        <taxon>Amniculicola</taxon>
    </lineage>
</organism>
<dbReference type="CDD" id="cd04301">
    <property type="entry name" value="NAT_SF"/>
    <property type="match status" value="1"/>
</dbReference>
<dbReference type="PROSITE" id="PS51186">
    <property type="entry name" value="GNAT"/>
    <property type="match status" value="1"/>
</dbReference>
<dbReference type="GO" id="GO:0016747">
    <property type="term" value="F:acyltransferase activity, transferring groups other than amino-acyl groups"/>
    <property type="evidence" value="ECO:0007669"/>
    <property type="project" value="InterPro"/>
</dbReference>
<proteinExistence type="predicted"/>
<protein>
    <recommendedName>
        <fullName evidence="1">N-acetyltransferase domain-containing protein</fullName>
    </recommendedName>
</protein>
<dbReference type="InterPro" id="IPR041496">
    <property type="entry name" value="YitH/HolE_GNAT"/>
</dbReference>
<dbReference type="Gene3D" id="3.40.630.30">
    <property type="match status" value="1"/>
</dbReference>
<gene>
    <name evidence="2" type="ORF">P154DRAFT_624325</name>
</gene>
<dbReference type="AlphaFoldDB" id="A0A6A5W1X5"/>
<evidence type="ECO:0000313" key="3">
    <source>
        <dbReference type="Proteomes" id="UP000799779"/>
    </source>
</evidence>
<dbReference type="EMBL" id="ML977648">
    <property type="protein sequence ID" value="KAF1994988.1"/>
    <property type="molecule type" value="Genomic_DNA"/>
</dbReference>
<dbReference type="InterPro" id="IPR016181">
    <property type="entry name" value="Acyl_CoA_acyltransferase"/>
</dbReference>
<sequence length="392" mass="43778">MSATTIKVEDDFIVGPAESLEQAQEIACPLMKDLGWNRNYDDAQTHFIVSRHGADWLIFKSKSTSKTEGCIIAFVFPNKTGWIGLLLLNAPLRGQGYGRKIINVVEEGYNAIGMKVIGLDGVSEQVAHYQRRGFTEVGRIHIMARPSLVDKALDGGEQVLTETNATVVDIRSVDPTLLARSDLEHTGLDRSALWTQEALFNRQDVYGYVLVSTPMPPNVLGYILVRRCDQGHRFGPLYAEDIHQAQYLLNRAMSHVEKDEGSMIAEIFGSNENGRKVFEDAGWSYTGMDYHRMWLGGRAPEEQREGGKGPRGMFAIFDAAMVGRPMFYPTNTWQEISLNPAVSGEDFYSFCSNIANISPPKSITSIDYALSKYPHVEPWTGLGDYADYIKKC</sequence>
<dbReference type="Pfam" id="PF18014">
    <property type="entry name" value="Acetyltransf_18"/>
    <property type="match status" value="1"/>
</dbReference>
<dbReference type="PANTHER" id="PTHR47237">
    <property type="entry name" value="SLL0310 PROTEIN"/>
    <property type="match status" value="1"/>
</dbReference>
<dbReference type="Gene3D" id="3.40.630.90">
    <property type="match status" value="1"/>
</dbReference>